<organism evidence="1 2">
    <name type="scientific">Cladophialophora chaetospira</name>
    <dbReference type="NCBI Taxonomy" id="386627"/>
    <lineage>
        <taxon>Eukaryota</taxon>
        <taxon>Fungi</taxon>
        <taxon>Dikarya</taxon>
        <taxon>Ascomycota</taxon>
        <taxon>Pezizomycotina</taxon>
        <taxon>Eurotiomycetes</taxon>
        <taxon>Chaetothyriomycetidae</taxon>
        <taxon>Chaetothyriales</taxon>
        <taxon>Herpotrichiellaceae</taxon>
        <taxon>Cladophialophora</taxon>
    </lineage>
</organism>
<dbReference type="EMBL" id="JAPDRK010000014">
    <property type="protein sequence ID" value="KAJ9606288.1"/>
    <property type="molecule type" value="Genomic_DNA"/>
</dbReference>
<keyword evidence="2" id="KW-1185">Reference proteome</keyword>
<dbReference type="AlphaFoldDB" id="A0AA38X3T7"/>
<accession>A0AA38X3T7</accession>
<reference evidence="1" key="1">
    <citation type="submission" date="2022-10" db="EMBL/GenBank/DDBJ databases">
        <title>Culturing micro-colonial fungi from biological soil crusts in the Mojave desert and describing Neophaeococcomyces mojavensis, and introducing the new genera and species Taxawa tesnikishii.</title>
        <authorList>
            <person name="Kurbessoian T."/>
            <person name="Stajich J.E."/>
        </authorList>
    </citation>
    <scope>NUCLEOTIDE SEQUENCE</scope>
    <source>
        <strain evidence="1">TK_41</strain>
    </source>
</reference>
<protein>
    <submittedName>
        <fullName evidence="1">Uncharacterized protein</fullName>
    </submittedName>
</protein>
<evidence type="ECO:0000313" key="1">
    <source>
        <dbReference type="EMBL" id="KAJ9606288.1"/>
    </source>
</evidence>
<name>A0AA38X3T7_9EURO</name>
<gene>
    <name evidence="1" type="ORF">H2200_009249</name>
</gene>
<evidence type="ECO:0000313" key="2">
    <source>
        <dbReference type="Proteomes" id="UP001172673"/>
    </source>
</evidence>
<sequence>MPYRYPWVLDVNAHEHIVAEGGLILLKLNEGVYANVVDVRVYCGNRSERRSERTLRLFPVTQNLKVRHGVKELECNIVSVGLLQRAGYYFGNYNDDRTVMYWRNNMNNQAFRAKKDGDNWVIATYG</sequence>
<proteinExistence type="predicted"/>
<comment type="caution">
    <text evidence="1">The sequence shown here is derived from an EMBL/GenBank/DDBJ whole genome shotgun (WGS) entry which is preliminary data.</text>
</comment>
<dbReference type="Proteomes" id="UP001172673">
    <property type="component" value="Unassembled WGS sequence"/>
</dbReference>